<dbReference type="EMBL" id="CP001089">
    <property type="protein sequence ID" value="ACD94296.1"/>
    <property type="molecule type" value="Genomic_DNA"/>
</dbReference>
<dbReference type="HOGENOM" id="CLU_000445_69_12_7"/>
<protein>
    <submittedName>
        <fullName evidence="4">Response regulator receiver protein</fullName>
    </submittedName>
</protein>
<keyword evidence="1 2" id="KW-0597">Phosphoprotein</keyword>
<dbReference type="InterPro" id="IPR050595">
    <property type="entry name" value="Bact_response_regulator"/>
</dbReference>
<dbReference type="KEGG" id="glo:Glov_0569"/>
<feature type="modified residue" description="4-aspartylphosphate" evidence="2">
    <location>
        <position position="62"/>
    </location>
</feature>
<gene>
    <name evidence="4" type="ordered locus">Glov_0569</name>
</gene>
<dbReference type="Gene3D" id="3.40.50.2300">
    <property type="match status" value="1"/>
</dbReference>
<evidence type="ECO:0000256" key="1">
    <source>
        <dbReference type="ARBA" id="ARBA00022553"/>
    </source>
</evidence>
<dbReference type="Pfam" id="PF00072">
    <property type="entry name" value="Response_reg"/>
    <property type="match status" value="1"/>
</dbReference>
<dbReference type="RefSeq" id="WP_012468652.1">
    <property type="nucleotide sequence ID" value="NC_010814.1"/>
</dbReference>
<dbReference type="PANTHER" id="PTHR44591:SF3">
    <property type="entry name" value="RESPONSE REGULATORY DOMAIN-CONTAINING PROTEIN"/>
    <property type="match status" value="1"/>
</dbReference>
<dbReference type="InterPro" id="IPR011006">
    <property type="entry name" value="CheY-like_superfamily"/>
</dbReference>
<dbReference type="STRING" id="398767.Glov_0569"/>
<feature type="domain" description="Response regulatory" evidence="3">
    <location>
        <begin position="13"/>
        <end position="123"/>
    </location>
</feature>
<dbReference type="SMART" id="SM00448">
    <property type="entry name" value="REC"/>
    <property type="match status" value="1"/>
</dbReference>
<reference evidence="4 5" key="1">
    <citation type="submission" date="2008-05" db="EMBL/GenBank/DDBJ databases">
        <title>Complete sequence of chromosome of Geobacter lovleyi SZ.</title>
        <authorList>
            <consortium name="US DOE Joint Genome Institute"/>
            <person name="Lucas S."/>
            <person name="Copeland A."/>
            <person name="Lapidus A."/>
            <person name="Glavina del Rio T."/>
            <person name="Dalin E."/>
            <person name="Tice H."/>
            <person name="Bruce D."/>
            <person name="Goodwin L."/>
            <person name="Pitluck S."/>
            <person name="Chertkov O."/>
            <person name="Meincke L."/>
            <person name="Brettin T."/>
            <person name="Detter J.C."/>
            <person name="Han C."/>
            <person name="Tapia R."/>
            <person name="Kuske C.R."/>
            <person name="Schmutz J."/>
            <person name="Larimer F."/>
            <person name="Land M."/>
            <person name="Hauser L."/>
            <person name="Kyrpides N."/>
            <person name="Mikhailova N."/>
            <person name="Sung Y."/>
            <person name="Fletcher K.E."/>
            <person name="Ritalahti K.M."/>
            <person name="Loeffler F.E."/>
            <person name="Richardson P."/>
        </authorList>
    </citation>
    <scope>NUCLEOTIDE SEQUENCE [LARGE SCALE GENOMIC DNA]</scope>
    <source>
        <strain evidence="5">ATCC BAA-1151 / DSM 17278 / SZ</strain>
    </source>
</reference>
<evidence type="ECO:0000259" key="3">
    <source>
        <dbReference type="PROSITE" id="PS50110"/>
    </source>
</evidence>
<evidence type="ECO:0000256" key="2">
    <source>
        <dbReference type="PROSITE-ProRule" id="PRU00169"/>
    </source>
</evidence>
<dbReference type="PROSITE" id="PS50110">
    <property type="entry name" value="RESPONSE_REGULATORY"/>
    <property type="match status" value="1"/>
</dbReference>
<organism evidence="4 5">
    <name type="scientific">Trichlorobacter lovleyi (strain ATCC BAA-1151 / DSM 17278 / SZ)</name>
    <name type="common">Geobacter lovleyi</name>
    <dbReference type="NCBI Taxonomy" id="398767"/>
    <lineage>
        <taxon>Bacteria</taxon>
        <taxon>Pseudomonadati</taxon>
        <taxon>Thermodesulfobacteriota</taxon>
        <taxon>Desulfuromonadia</taxon>
        <taxon>Geobacterales</taxon>
        <taxon>Geobacteraceae</taxon>
        <taxon>Trichlorobacter</taxon>
    </lineage>
</organism>
<evidence type="ECO:0000313" key="5">
    <source>
        <dbReference type="Proteomes" id="UP000002420"/>
    </source>
</evidence>
<evidence type="ECO:0000313" key="4">
    <source>
        <dbReference type="EMBL" id="ACD94296.1"/>
    </source>
</evidence>
<proteinExistence type="predicted"/>
<accession>B3E384</accession>
<dbReference type="GO" id="GO:0000160">
    <property type="term" value="P:phosphorelay signal transduction system"/>
    <property type="evidence" value="ECO:0007669"/>
    <property type="project" value="InterPro"/>
</dbReference>
<dbReference type="AlphaFoldDB" id="B3E384"/>
<keyword evidence="5" id="KW-1185">Reference proteome</keyword>
<dbReference type="eggNOG" id="COG4753">
    <property type="taxonomic scope" value="Bacteria"/>
</dbReference>
<dbReference type="SUPFAM" id="SSF52172">
    <property type="entry name" value="CheY-like"/>
    <property type="match status" value="1"/>
</dbReference>
<sequence>MTPTTAEELQQLCLLYVEDEDIARLSIGSFLRRQVGELLLASQGEEGLRLYQEKRPAVVITDLEMPVMNGMEMIRRIRALDHDIPIIITTAYDDDAHYCPEADMTILKPISFMELLQAVKDCLAARGKG</sequence>
<dbReference type="Proteomes" id="UP000002420">
    <property type="component" value="Chromosome"/>
</dbReference>
<dbReference type="PANTHER" id="PTHR44591">
    <property type="entry name" value="STRESS RESPONSE REGULATOR PROTEIN 1"/>
    <property type="match status" value="1"/>
</dbReference>
<name>B3E384_TRIL1</name>
<dbReference type="InterPro" id="IPR001789">
    <property type="entry name" value="Sig_transdc_resp-reg_receiver"/>
</dbReference>
<dbReference type="OrthoDB" id="9802155at2"/>